<dbReference type="CTD" id="437012"/>
<name>A0A6I9NTE8_9TELE</name>
<evidence type="ECO:0000313" key="3">
    <source>
        <dbReference type="RefSeq" id="XP_010777751.1"/>
    </source>
</evidence>
<dbReference type="PANTHER" id="PTHR21575:SF12">
    <property type="entry name" value="PROTEIN HID1"/>
    <property type="match status" value="1"/>
</dbReference>
<reference evidence="3" key="1">
    <citation type="submission" date="2025-08" db="UniProtKB">
        <authorList>
            <consortium name="RefSeq"/>
        </authorList>
    </citation>
    <scope>IDENTIFICATION</scope>
    <source>
        <tissue evidence="3">Muscle</tissue>
    </source>
</reference>
<dbReference type="AlphaFoldDB" id="A0A6I9NTE8"/>
<dbReference type="KEGG" id="ncc:104952597"/>
<protein>
    <submittedName>
        <fullName evidence="3">Protein HID1</fullName>
    </submittedName>
</protein>
<keyword evidence="2" id="KW-1185">Reference proteome</keyword>
<dbReference type="Pfam" id="PF12722">
    <property type="entry name" value="Hid1"/>
    <property type="match status" value="2"/>
</dbReference>
<dbReference type="GO" id="GO:0000138">
    <property type="term" value="C:Golgi trans cisterna"/>
    <property type="evidence" value="ECO:0007669"/>
    <property type="project" value="TreeGrafter"/>
</dbReference>
<feature type="compositionally biased region" description="Polar residues" evidence="1">
    <location>
        <begin position="416"/>
        <end position="427"/>
    </location>
</feature>
<dbReference type="GO" id="GO:0005797">
    <property type="term" value="C:Golgi medial cisterna"/>
    <property type="evidence" value="ECO:0007669"/>
    <property type="project" value="TreeGrafter"/>
</dbReference>
<dbReference type="OrthoDB" id="432953at2759"/>
<feature type="region of interest" description="Disordered" evidence="1">
    <location>
        <begin position="369"/>
        <end position="388"/>
    </location>
</feature>
<feature type="region of interest" description="Disordered" evidence="1">
    <location>
        <begin position="416"/>
        <end position="458"/>
    </location>
</feature>
<dbReference type="GeneID" id="104952597"/>
<dbReference type="Proteomes" id="UP000504611">
    <property type="component" value="Unplaced"/>
</dbReference>
<evidence type="ECO:0000313" key="2">
    <source>
        <dbReference type="Proteomes" id="UP000504611"/>
    </source>
</evidence>
<dbReference type="PANTHER" id="PTHR21575">
    <property type="entry name" value="PROTEIN HID1"/>
    <property type="match status" value="1"/>
</dbReference>
<evidence type="ECO:0000256" key="1">
    <source>
        <dbReference type="SAM" id="MobiDB-lite"/>
    </source>
</evidence>
<proteinExistence type="predicted"/>
<feature type="compositionally biased region" description="Basic and acidic residues" evidence="1">
    <location>
        <begin position="440"/>
        <end position="454"/>
    </location>
</feature>
<gene>
    <name evidence="3" type="primary">hid1b</name>
</gene>
<dbReference type="GO" id="GO:0016020">
    <property type="term" value="C:membrane"/>
    <property type="evidence" value="ECO:0007669"/>
    <property type="project" value="TreeGrafter"/>
</dbReference>
<sequence length="580" mass="64662">MGNADTKLHFRKAVIQLTTKTQPVEATDDAFWDQFWADTSTTVQDVFALVPAAEIRAVREESPSNLATLCYKAVERLVQGADSGCPSEKERQIVLNCTRLLTRILPYIFEDADWRGFFWSTVPGAGRAGSASCLIRGYEEGEAPELKGLQAVNCIINDFTLKLKFLFFVLKSSDVLDVLVPILFSLNDARADPSRVGLMHIGVFILLLLSGERNFGVRLNKPFTLHVPMDIPIFTGTHADLLIVIFHKITTSGHQRLQPLFDCLLTIIVNISPYLKSLSMVAANKLLHLLEAFTTPWFLFSSRENHHLVFFLLEVFNNIIQYQFDGNSNLVYAIIRKRNVFHQLANLPSDTASIQRVLQKKKKSGISRTNSIEAESIERSRPADSVEPGTLKASLVATPGIDKITAKSQVSVDGTMITVPTSDSPADTSAVGGASDTESNSERDHEAYHSESEAARSQLSSASSSSAAAWSANTDWVLSWKAKLPLQTIMRLLQVLVPQVEKICIDKGLTDESEILKFLQHGTLVGLLPVPHPILIRKYQANAGTAMWFRTYMWGVIYLRNVDPPIWYDTDIRLFEIQRI</sequence>
<dbReference type="RefSeq" id="XP_010777751.1">
    <property type="nucleotide sequence ID" value="XM_010779449.1"/>
</dbReference>
<organism evidence="2 3">
    <name type="scientific">Notothenia coriiceps</name>
    <name type="common">black rockcod</name>
    <dbReference type="NCBI Taxonomy" id="8208"/>
    <lineage>
        <taxon>Eukaryota</taxon>
        <taxon>Metazoa</taxon>
        <taxon>Chordata</taxon>
        <taxon>Craniata</taxon>
        <taxon>Vertebrata</taxon>
        <taxon>Euteleostomi</taxon>
        <taxon>Actinopterygii</taxon>
        <taxon>Neopterygii</taxon>
        <taxon>Teleostei</taxon>
        <taxon>Neoteleostei</taxon>
        <taxon>Acanthomorphata</taxon>
        <taxon>Eupercaria</taxon>
        <taxon>Perciformes</taxon>
        <taxon>Notothenioidei</taxon>
        <taxon>Nototheniidae</taxon>
        <taxon>Notothenia</taxon>
    </lineage>
</organism>
<accession>A0A6I9NTE8</accession>
<dbReference type="InterPro" id="IPR026705">
    <property type="entry name" value="Hid-1/Ecm30"/>
</dbReference>